<dbReference type="PANTHER" id="PTHR42693:SF53">
    <property type="entry name" value="ENDO-4-O-SULFATASE"/>
    <property type="match status" value="1"/>
</dbReference>
<dbReference type="RefSeq" id="WP_221033177.1">
    <property type="nucleotide sequence ID" value="NZ_CP139781.1"/>
</dbReference>
<keyword evidence="6" id="KW-1185">Reference proteome</keyword>
<proteinExistence type="inferred from homology"/>
<keyword evidence="3" id="KW-0732">Signal</keyword>
<dbReference type="InterPro" id="IPR050738">
    <property type="entry name" value="Sulfatase"/>
</dbReference>
<evidence type="ECO:0000256" key="3">
    <source>
        <dbReference type="SAM" id="SignalP"/>
    </source>
</evidence>
<accession>A0ABZ1C265</accession>
<comment type="similarity">
    <text evidence="1">Belongs to the sulfatase family.</text>
</comment>
<dbReference type="PANTHER" id="PTHR42693">
    <property type="entry name" value="ARYLSULFATASE FAMILY MEMBER"/>
    <property type="match status" value="1"/>
</dbReference>
<evidence type="ECO:0000313" key="6">
    <source>
        <dbReference type="Proteomes" id="UP000738431"/>
    </source>
</evidence>
<feature type="signal peptide" evidence="3">
    <location>
        <begin position="1"/>
        <end position="23"/>
    </location>
</feature>
<organism evidence="5 6">
    <name type="scientific">Actomonas aquatica</name>
    <dbReference type="NCBI Taxonomy" id="2866162"/>
    <lineage>
        <taxon>Bacteria</taxon>
        <taxon>Pseudomonadati</taxon>
        <taxon>Verrucomicrobiota</taxon>
        <taxon>Opitutia</taxon>
        <taxon>Opitutales</taxon>
        <taxon>Opitutaceae</taxon>
        <taxon>Actomonas</taxon>
    </lineage>
</organism>
<feature type="domain" description="Sulfatase N-terminal" evidence="4">
    <location>
        <begin position="29"/>
        <end position="345"/>
    </location>
</feature>
<reference evidence="5 6" key="2">
    <citation type="submission" date="2023-12" db="EMBL/GenBank/DDBJ databases">
        <title>Description of an unclassified Opitutus bacterium of Verrucomicrobiota.</title>
        <authorList>
            <person name="Zhang D.-F."/>
        </authorList>
    </citation>
    <scope>NUCLEOTIDE SEQUENCE [LARGE SCALE GENOMIC DNA]</scope>
    <source>
        <strain evidence="5 6">WL0086</strain>
    </source>
</reference>
<dbReference type="Proteomes" id="UP000738431">
    <property type="component" value="Chromosome"/>
</dbReference>
<dbReference type="InterPro" id="IPR000917">
    <property type="entry name" value="Sulfatase_N"/>
</dbReference>
<dbReference type="EMBL" id="CP139781">
    <property type="protein sequence ID" value="WRQ85754.1"/>
    <property type="molecule type" value="Genomic_DNA"/>
</dbReference>
<dbReference type="InterPro" id="IPR017850">
    <property type="entry name" value="Alkaline_phosphatase_core_sf"/>
</dbReference>
<evidence type="ECO:0000256" key="2">
    <source>
        <dbReference type="ARBA" id="ARBA00022801"/>
    </source>
</evidence>
<dbReference type="Pfam" id="PF00884">
    <property type="entry name" value="Sulfatase"/>
    <property type="match status" value="1"/>
</dbReference>
<sequence length="457" mass="50439">MSRCLTALRCWLLAGAVAALAHAETAPRPNIVVIFADDLGYGDTSTYRPDGDVRTPAIDRLAADGMRFTAMRANATVCSPSRAALMTGRYADRVGVPGLIRSNFNTWGYLDPTVPTLADLLREAGYHTALVGKWNLGLTPGQLPNDRGFDHFHGFLDDMMDSYTTHLRRGVNFMRLNREEVRPEGHATAVFSDWAIDYFEDRAAPAHRDEPFFLYLAYTAPHYPLQPPPEALARVQARAPEMPEQRALNVALVEDLDTQIGRVMDTLRATGLADNTLVFVTSDNGGALNFSQNNDPWRGGKRDHYDGGLRVPFVATWPAHVAAGTESDYVGLVFDIFVTALEEAGAEVPAGLDAQSLGPALRGEAPTAAENERQLYFVRREGERYGGKTYEALIRGDWKLMQNDPFSPLELYNLKEDPLEQHDRMADEPELAKELTEALALEVQQAGAVPWQAPAKP</sequence>
<evidence type="ECO:0000259" key="4">
    <source>
        <dbReference type="Pfam" id="PF00884"/>
    </source>
</evidence>
<reference evidence="5 6" key="1">
    <citation type="submission" date="2021-08" db="EMBL/GenBank/DDBJ databases">
        <authorList>
            <person name="Zhang D."/>
            <person name="Zhang A."/>
            <person name="Wang L."/>
        </authorList>
    </citation>
    <scope>NUCLEOTIDE SEQUENCE [LARGE SCALE GENOMIC DNA]</scope>
    <source>
        <strain evidence="5 6">WL0086</strain>
    </source>
</reference>
<keyword evidence="2" id="KW-0378">Hydrolase</keyword>
<name>A0ABZ1C265_9BACT</name>
<dbReference type="Gene3D" id="3.30.1120.10">
    <property type="match status" value="1"/>
</dbReference>
<gene>
    <name evidence="5" type="ORF">K1X11_013160</name>
</gene>
<dbReference type="SUPFAM" id="SSF53649">
    <property type="entry name" value="Alkaline phosphatase-like"/>
    <property type="match status" value="1"/>
</dbReference>
<evidence type="ECO:0000256" key="1">
    <source>
        <dbReference type="ARBA" id="ARBA00008779"/>
    </source>
</evidence>
<protein>
    <submittedName>
        <fullName evidence="5">Sulfatase-like hydrolase/transferase</fullName>
    </submittedName>
</protein>
<evidence type="ECO:0000313" key="5">
    <source>
        <dbReference type="EMBL" id="WRQ85754.1"/>
    </source>
</evidence>
<feature type="chain" id="PRO_5046527737" evidence="3">
    <location>
        <begin position="24"/>
        <end position="457"/>
    </location>
</feature>
<dbReference type="Gene3D" id="3.40.720.10">
    <property type="entry name" value="Alkaline Phosphatase, subunit A"/>
    <property type="match status" value="1"/>
</dbReference>